<protein>
    <recommendedName>
        <fullName evidence="3">Secreted protein</fullName>
    </recommendedName>
</protein>
<feature type="transmembrane region" description="Helical" evidence="1">
    <location>
        <begin position="6"/>
        <end position="26"/>
    </location>
</feature>
<dbReference type="AlphaFoldDB" id="A0AAW2IBP7"/>
<organism evidence="2">
    <name type="scientific">Menopon gallinae</name>
    <name type="common">poultry shaft louse</name>
    <dbReference type="NCBI Taxonomy" id="328185"/>
    <lineage>
        <taxon>Eukaryota</taxon>
        <taxon>Metazoa</taxon>
        <taxon>Ecdysozoa</taxon>
        <taxon>Arthropoda</taxon>
        <taxon>Hexapoda</taxon>
        <taxon>Insecta</taxon>
        <taxon>Pterygota</taxon>
        <taxon>Neoptera</taxon>
        <taxon>Paraneoptera</taxon>
        <taxon>Psocodea</taxon>
        <taxon>Troctomorpha</taxon>
        <taxon>Phthiraptera</taxon>
        <taxon>Amblycera</taxon>
        <taxon>Menoponidae</taxon>
        <taxon>Menopon</taxon>
    </lineage>
</organism>
<keyword evidence="1" id="KW-0472">Membrane</keyword>
<reference evidence="2" key="1">
    <citation type="journal article" date="2024" name="Gigascience">
        <title>Chromosome-level genome of the poultry shaft louse Menopon gallinae provides insight into the host-switching and adaptive evolution of parasitic lice.</title>
        <authorList>
            <person name="Xu Y."/>
            <person name="Ma L."/>
            <person name="Liu S."/>
            <person name="Liang Y."/>
            <person name="Liu Q."/>
            <person name="He Z."/>
            <person name="Tian L."/>
            <person name="Duan Y."/>
            <person name="Cai W."/>
            <person name="Li H."/>
            <person name="Song F."/>
        </authorList>
    </citation>
    <scope>NUCLEOTIDE SEQUENCE</scope>
    <source>
        <strain evidence="2">Cailab_2023a</strain>
    </source>
</reference>
<proteinExistence type="predicted"/>
<evidence type="ECO:0000256" key="1">
    <source>
        <dbReference type="SAM" id="Phobius"/>
    </source>
</evidence>
<keyword evidence="1" id="KW-1133">Transmembrane helix</keyword>
<dbReference type="SUPFAM" id="SSF81321">
    <property type="entry name" value="Family A G protein-coupled receptor-like"/>
    <property type="match status" value="1"/>
</dbReference>
<keyword evidence="1" id="KW-0812">Transmembrane</keyword>
<name>A0AAW2IBP7_9NEOP</name>
<dbReference type="EMBL" id="JARGDH010000001">
    <property type="protein sequence ID" value="KAL0279792.1"/>
    <property type="molecule type" value="Genomic_DNA"/>
</dbReference>
<dbReference type="Gene3D" id="1.20.1070.10">
    <property type="entry name" value="Rhodopsin 7-helix transmembrane proteins"/>
    <property type="match status" value="1"/>
</dbReference>
<evidence type="ECO:0000313" key="2">
    <source>
        <dbReference type="EMBL" id="KAL0279792.1"/>
    </source>
</evidence>
<evidence type="ECO:0008006" key="3">
    <source>
        <dbReference type="Google" id="ProtNLM"/>
    </source>
</evidence>
<comment type="caution">
    <text evidence="2">The sequence shown here is derived from an EMBL/GenBank/DDBJ whole genome shotgun (WGS) entry which is preliminary data.</text>
</comment>
<accession>A0AAW2IBP7</accession>
<sequence length="70" mass="8288">MIAWQQASLILFNTNFGINFVLYCISGQNFRKALFMLCCPRRPRATETTRVTGMYRYRINDKCLINRFSI</sequence>
<gene>
    <name evidence="2" type="ORF">PYX00_001273</name>
</gene>